<dbReference type="RefSeq" id="WP_140588888.1">
    <property type="nucleotide sequence ID" value="NZ_VFWZ01000001.1"/>
</dbReference>
<reference evidence="3 4" key="1">
    <citation type="submission" date="2019-06" db="EMBL/GenBank/DDBJ databases">
        <authorList>
            <person name="Meng X."/>
        </authorList>
    </citation>
    <scope>NUCLEOTIDE SEQUENCE [LARGE SCALE GENOMIC DNA]</scope>
    <source>
        <strain evidence="3 4">M625</strain>
    </source>
</reference>
<organism evidence="3 4">
    <name type="scientific">Aquimarina algicola</name>
    <dbReference type="NCBI Taxonomy" id="2589995"/>
    <lineage>
        <taxon>Bacteria</taxon>
        <taxon>Pseudomonadati</taxon>
        <taxon>Bacteroidota</taxon>
        <taxon>Flavobacteriia</taxon>
        <taxon>Flavobacteriales</taxon>
        <taxon>Flavobacteriaceae</taxon>
        <taxon>Aquimarina</taxon>
    </lineage>
</organism>
<dbReference type="OrthoDB" id="9816081at2"/>
<keyword evidence="1" id="KW-0732">Signal</keyword>
<name>A0A504JKM4_9FLAO</name>
<evidence type="ECO:0000313" key="4">
    <source>
        <dbReference type="Proteomes" id="UP000315540"/>
    </source>
</evidence>
<evidence type="ECO:0000313" key="3">
    <source>
        <dbReference type="EMBL" id="TPN88895.1"/>
    </source>
</evidence>
<dbReference type="Proteomes" id="UP000315540">
    <property type="component" value="Unassembled WGS sequence"/>
</dbReference>
<gene>
    <name evidence="3" type="ORF">FHK87_01380</name>
</gene>
<dbReference type="EMBL" id="VFWZ01000001">
    <property type="protein sequence ID" value="TPN88895.1"/>
    <property type="molecule type" value="Genomic_DNA"/>
</dbReference>
<protein>
    <recommendedName>
        <fullName evidence="2">Pyrrolo-quinoline quinone repeat domain-containing protein</fullName>
    </recommendedName>
</protein>
<dbReference type="InterPro" id="IPR018391">
    <property type="entry name" value="PQQ_b-propeller_rpt"/>
</dbReference>
<dbReference type="Gene3D" id="2.130.10.10">
    <property type="entry name" value="YVTN repeat-like/Quinoprotein amine dehydrogenase"/>
    <property type="match status" value="1"/>
</dbReference>
<dbReference type="InterPro" id="IPR015943">
    <property type="entry name" value="WD40/YVTN_repeat-like_dom_sf"/>
</dbReference>
<feature type="domain" description="Pyrrolo-quinoline quinone repeat" evidence="2">
    <location>
        <begin position="198"/>
        <end position="342"/>
    </location>
</feature>
<dbReference type="InterPro" id="IPR002372">
    <property type="entry name" value="PQQ_rpt_dom"/>
</dbReference>
<dbReference type="AlphaFoldDB" id="A0A504JKM4"/>
<evidence type="ECO:0000256" key="1">
    <source>
        <dbReference type="SAM" id="SignalP"/>
    </source>
</evidence>
<comment type="caution">
    <text evidence="3">The sequence shown here is derived from an EMBL/GenBank/DDBJ whole genome shotgun (WGS) entry which is preliminary data.</text>
</comment>
<proteinExistence type="predicted"/>
<dbReference type="Pfam" id="PF13360">
    <property type="entry name" value="PQQ_2"/>
    <property type="match status" value="2"/>
</dbReference>
<dbReference type="PROSITE" id="PS51257">
    <property type="entry name" value="PROKAR_LIPOPROTEIN"/>
    <property type="match status" value="1"/>
</dbReference>
<feature type="signal peptide" evidence="1">
    <location>
        <begin position="1"/>
        <end position="21"/>
    </location>
</feature>
<dbReference type="PANTHER" id="PTHR34512">
    <property type="entry name" value="CELL SURFACE PROTEIN"/>
    <property type="match status" value="1"/>
</dbReference>
<feature type="domain" description="Pyrrolo-quinoline quinone repeat" evidence="2">
    <location>
        <begin position="46"/>
        <end position="188"/>
    </location>
</feature>
<keyword evidence="4" id="KW-1185">Reference proteome</keyword>
<feature type="chain" id="PRO_5021210981" description="Pyrrolo-quinoline quinone repeat domain-containing protein" evidence="1">
    <location>
        <begin position="22"/>
        <end position="422"/>
    </location>
</feature>
<accession>A0A504JKM4</accession>
<sequence length="422" mass="46087">MKKFSISFLIFSFLSILVSCSSDEGTDNPLETGNGGTIVSGNPELNTFVVSSDYEKLLTLDASTGELTTVYEFGKFNYVHNLPHYENDHLYFTTEDNSINAIQLSSKQLLWNTPFGEYDIEIFEKSITACEDGICYAAGHNGVFIAVDQATGLEIWRYSLNEDGSFDGRTSADSKPIIKGDKIYIVAEGSSIREIPASIHVVDKNSGIGLTKVNLLYPDTSSITFAGNILLIANKNLYAVNPDTFENIWSFEAEGMGHPVVSGNSIIVHTLPKDTNIESVLHSIDLTTGNIIWSIDTGFDTLYSPVIEGDVVFGIYEEGGNVAFSRNGRPFAVDLATGNQLWFRDDVSIRSSPTYANGMLYFFGHDINGPSESTDENSGLICMDANNGKVVWVSSTLAPFKSITPVVVAENGVFGPSYYTDQ</sequence>
<dbReference type="PANTHER" id="PTHR34512:SF30">
    <property type="entry name" value="OUTER MEMBRANE PROTEIN ASSEMBLY FACTOR BAMB"/>
    <property type="match status" value="1"/>
</dbReference>
<dbReference type="Gene3D" id="2.40.128.630">
    <property type="match status" value="1"/>
</dbReference>
<dbReference type="SMART" id="SM00564">
    <property type="entry name" value="PQQ"/>
    <property type="match status" value="8"/>
</dbReference>
<evidence type="ECO:0000259" key="2">
    <source>
        <dbReference type="Pfam" id="PF13360"/>
    </source>
</evidence>
<dbReference type="InterPro" id="IPR011047">
    <property type="entry name" value="Quinoprotein_ADH-like_sf"/>
</dbReference>
<dbReference type="SUPFAM" id="SSF50998">
    <property type="entry name" value="Quinoprotein alcohol dehydrogenase-like"/>
    <property type="match status" value="1"/>
</dbReference>